<dbReference type="InterPro" id="IPR025286">
    <property type="entry name" value="MOFRL_assoc_dom"/>
</dbReference>
<dbReference type="InterPro" id="IPR038614">
    <property type="entry name" value="GK_N_sf"/>
</dbReference>
<dbReference type="Pfam" id="PF13660">
    <property type="entry name" value="DUF4147"/>
    <property type="match status" value="1"/>
</dbReference>
<evidence type="ECO:0008006" key="4">
    <source>
        <dbReference type="Google" id="ProtNLM"/>
    </source>
</evidence>
<feature type="domain" description="MOFRL-associated" evidence="2">
    <location>
        <begin position="13"/>
        <end position="233"/>
    </location>
</feature>
<dbReference type="Pfam" id="PF05161">
    <property type="entry name" value="MOFRL"/>
    <property type="match status" value="1"/>
</dbReference>
<accession>A0A381RRT4</accession>
<dbReference type="Gene3D" id="3.40.50.10180">
    <property type="entry name" value="Glycerate kinase, MOFRL-like N-terminal domain"/>
    <property type="match status" value="1"/>
</dbReference>
<evidence type="ECO:0000313" key="3">
    <source>
        <dbReference type="EMBL" id="SUZ93698.1"/>
    </source>
</evidence>
<evidence type="ECO:0000259" key="2">
    <source>
        <dbReference type="Pfam" id="PF13660"/>
    </source>
</evidence>
<dbReference type="InterPro" id="IPR037035">
    <property type="entry name" value="GK-like_C_sf"/>
</dbReference>
<name>A0A381RRT4_9ZZZZ</name>
<dbReference type="EMBL" id="UINC01002169">
    <property type="protein sequence ID" value="SUZ93698.1"/>
    <property type="molecule type" value="Genomic_DNA"/>
</dbReference>
<feature type="non-terminal residue" evidence="3">
    <location>
        <position position="1"/>
    </location>
</feature>
<reference evidence="3" key="1">
    <citation type="submission" date="2018-05" db="EMBL/GenBank/DDBJ databases">
        <authorList>
            <person name="Lanie J.A."/>
            <person name="Ng W.-L."/>
            <person name="Kazmierczak K.M."/>
            <person name="Andrzejewski T.M."/>
            <person name="Davidsen T.M."/>
            <person name="Wayne K.J."/>
            <person name="Tettelin H."/>
            <person name="Glass J.I."/>
            <person name="Rusch D."/>
            <person name="Podicherti R."/>
            <person name="Tsui H.-C.T."/>
            <person name="Winkler M.E."/>
        </authorList>
    </citation>
    <scope>NUCLEOTIDE SEQUENCE</scope>
</reference>
<dbReference type="SUPFAM" id="SSF82544">
    <property type="entry name" value="GckA/TtuD-like"/>
    <property type="match status" value="1"/>
</dbReference>
<dbReference type="GO" id="GO:0008887">
    <property type="term" value="F:glycerate kinase activity"/>
    <property type="evidence" value="ECO:0007669"/>
    <property type="project" value="InterPro"/>
</dbReference>
<gene>
    <name evidence="3" type="ORF">METZ01_LOCUS46552</name>
</gene>
<protein>
    <recommendedName>
        <fullName evidence="4">MOFRL domain-containing protein</fullName>
    </recommendedName>
</protein>
<dbReference type="AlphaFoldDB" id="A0A381RRT4"/>
<proteinExistence type="predicted"/>
<evidence type="ECO:0000259" key="1">
    <source>
        <dbReference type="Pfam" id="PF05161"/>
    </source>
</evidence>
<feature type="domain" description="MOFRL" evidence="1">
    <location>
        <begin position="313"/>
        <end position="417"/>
    </location>
</feature>
<dbReference type="PANTHER" id="PTHR12227:SF0">
    <property type="entry name" value="GLYCERATE KINASE"/>
    <property type="match status" value="1"/>
</dbReference>
<dbReference type="Gene3D" id="3.40.1480.10">
    <property type="entry name" value="MOFRL domain"/>
    <property type="match status" value="1"/>
</dbReference>
<organism evidence="3">
    <name type="scientific">marine metagenome</name>
    <dbReference type="NCBI Taxonomy" id="408172"/>
    <lineage>
        <taxon>unclassified sequences</taxon>
        <taxon>metagenomes</taxon>
        <taxon>ecological metagenomes</taxon>
    </lineage>
</organism>
<sequence length="427" mass="44185">VTISVRNDPSQLMRALFCAAVASADPERLMDRSLIPDRPAGRTVVVGAGKAAASMAQALEACCPGPLSGVVLTPYGHAKTCSGIEVLEAAHPIPDRAGLRTADRILDIAVSLNEGDLMLCLLSGGGSSLLTLPIEELSLTEKQQINRQLLESGADISQINCVRKHLSRIKGGRLAEAAWPGSTFTLMISDVPDDNPAVIASGPTVADHSSCADALLIIDHYGIELNTRIRSLLSDGSLETPKPGAAKLARSGHRIIGSPELGLSAAAVYGREKGFVIHSLGSQVVGESRQVGVEHALMLQDMIKTNANNSPLLLLSGGETTVTVRGSGRGGPNREYLLAAAQTLNGLPGAWGIACDTDGIDGSPDAAGAVIGPDTLAHAAALGLDAKTMLSKNDTGTFFSVLGDAVVTGPTCTNINDFRALLYVPPT</sequence>
<dbReference type="InterPro" id="IPR039760">
    <property type="entry name" value="MOFRL_protein"/>
</dbReference>
<dbReference type="InterPro" id="IPR007835">
    <property type="entry name" value="MOFRL"/>
</dbReference>
<dbReference type="PANTHER" id="PTHR12227">
    <property type="entry name" value="GLYCERATE KINASE"/>
    <property type="match status" value="1"/>
</dbReference>
<dbReference type="GO" id="GO:0005737">
    <property type="term" value="C:cytoplasm"/>
    <property type="evidence" value="ECO:0007669"/>
    <property type="project" value="TreeGrafter"/>
</dbReference>